<reference evidence="2" key="1">
    <citation type="submission" date="2023-07" db="EMBL/GenBank/DDBJ databases">
        <title>A chromosome-level genome assembly of Lolium multiflorum.</title>
        <authorList>
            <person name="Chen Y."/>
            <person name="Copetti D."/>
            <person name="Kolliker R."/>
            <person name="Studer B."/>
        </authorList>
    </citation>
    <scope>NUCLEOTIDE SEQUENCE</scope>
    <source>
        <strain evidence="2">02402/16</strain>
        <tissue evidence="2">Leaf</tissue>
    </source>
</reference>
<evidence type="ECO:0000313" key="3">
    <source>
        <dbReference type="Proteomes" id="UP001231189"/>
    </source>
</evidence>
<gene>
    <name evidence="2" type="ORF">QYE76_011648</name>
</gene>
<sequence length="140" mass="15362">MTNEYGALLANDTCDIVRPPAKANVVSGKWVFRHKLKPDGSLDRYKACWVRRAFSQEHGINFDETFCPVVKPGALSIQLLHVDAKKAAVVPSASPSRSMLPLPPTPAACHASRRLAERIGICNRHPTCDCSEVCRPEALL</sequence>
<dbReference type="Pfam" id="PF07727">
    <property type="entry name" value="RVT_2"/>
    <property type="match status" value="1"/>
</dbReference>
<dbReference type="EMBL" id="JAUUTY010000001">
    <property type="protein sequence ID" value="KAK1694951.1"/>
    <property type="molecule type" value="Genomic_DNA"/>
</dbReference>
<dbReference type="AlphaFoldDB" id="A0AAD8X370"/>
<organism evidence="2 3">
    <name type="scientific">Lolium multiflorum</name>
    <name type="common">Italian ryegrass</name>
    <name type="synonym">Lolium perenne subsp. multiflorum</name>
    <dbReference type="NCBI Taxonomy" id="4521"/>
    <lineage>
        <taxon>Eukaryota</taxon>
        <taxon>Viridiplantae</taxon>
        <taxon>Streptophyta</taxon>
        <taxon>Embryophyta</taxon>
        <taxon>Tracheophyta</taxon>
        <taxon>Spermatophyta</taxon>
        <taxon>Magnoliopsida</taxon>
        <taxon>Liliopsida</taxon>
        <taxon>Poales</taxon>
        <taxon>Poaceae</taxon>
        <taxon>BOP clade</taxon>
        <taxon>Pooideae</taxon>
        <taxon>Poodae</taxon>
        <taxon>Poeae</taxon>
        <taxon>Poeae Chloroplast Group 2 (Poeae type)</taxon>
        <taxon>Loliodinae</taxon>
        <taxon>Loliinae</taxon>
        <taxon>Lolium</taxon>
    </lineage>
</organism>
<proteinExistence type="predicted"/>
<feature type="domain" description="Reverse transcriptase Ty1/copia-type" evidence="1">
    <location>
        <begin position="11"/>
        <end position="80"/>
    </location>
</feature>
<protein>
    <recommendedName>
        <fullName evidence="1">Reverse transcriptase Ty1/copia-type domain-containing protein</fullName>
    </recommendedName>
</protein>
<dbReference type="Proteomes" id="UP001231189">
    <property type="component" value="Unassembled WGS sequence"/>
</dbReference>
<evidence type="ECO:0000259" key="1">
    <source>
        <dbReference type="Pfam" id="PF07727"/>
    </source>
</evidence>
<name>A0AAD8X370_LOLMU</name>
<evidence type="ECO:0000313" key="2">
    <source>
        <dbReference type="EMBL" id="KAK1694951.1"/>
    </source>
</evidence>
<keyword evidence="3" id="KW-1185">Reference proteome</keyword>
<comment type="caution">
    <text evidence="2">The sequence shown here is derived from an EMBL/GenBank/DDBJ whole genome shotgun (WGS) entry which is preliminary data.</text>
</comment>
<dbReference type="InterPro" id="IPR013103">
    <property type="entry name" value="RVT_2"/>
</dbReference>
<accession>A0AAD8X370</accession>